<gene>
    <name evidence="3" type="primary">LOC108556768</name>
</gene>
<sequence>MRLCSLLSSVAKKMTEKINYPSAERNKVYILDVLKKHFDSSRPGDVLEIASGTGQHAAHFAKHFQNLTFQPTEYEDALFRSIQAYAADAFPKKNIRQPILVDVSNDCDGWKLPLKRYDYMININMIHISPIECTEGLFRSAGKLLKPKGGLMATYGPYAEDGVIKPESNVDFDEDLKRRNPSWGLRDIDDLKKIAKENGIELIDKCDMPSNNKCLVWMKL</sequence>
<comment type="similarity">
    <text evidence="1">Belongs to the UPF0585 family.</text>
</comment>
<dbReference type="InterPro" id="IPR029063">
    <property type="entry name" value="SAM-dependent_MTases_sf"/>
</dbReference>
<dbReference type="Proteomes" id="UP000695000">
    <property type="component" value="Unplaced"/>
</dbReference>
<organism evidence="2 3">
    <name type="scientific">Nicrophorus vespilloides</name>
    <name type="common">Boreal carrion beetle</name>
    <dbReference type="NCBI Taxonomy" id="110193"/>
    <lineage>
        <taxon>Eukaryota</taxon>
        <taxon>Metazoa</taxon>
        <taxon>Ecdysozoa</taxon>
        <taxon>Arthropoda</taxon>
        <taxon>Hexapoda</taxon>
        <taxon>Insecta</taxon>
        <taxon>Pterygota</taxon>
        <taxon>Neoptera</taxon>
        <taxon>Endopterygota</taxon>
        <taxon>Coleoptera</taxon>
        <taxon>Polyphaga</taxon>
        <taxon>Staphyliniformia</taxon>
        <taxon>Silphidae</taxon>
        <taxon>Nicrophorinae</taxon>
        <taxon>Nicrophorus</taxon>
    </lineage>
</organism>
<protein>
    <submittedName>
        <fullName evidence="3">UPF0585 protein CG18661</fullName>
    </submittedName>
</protein>
<accession>A0ABM1M1R2</accession>
<dbReference type="SUPFAM" id="SSF53335">
    <property type="entry name" value="S-adenosyl-L-methionine-dependent methyltransferases"/>
    <property type="match status" value="1"/>
</dbReference>
<dbReference type="InterPro" id="IPR010342">
    <property type="entry name" value="DUF938"/>
</dbReference>
<evidence type="ECO:0000313" key="2">
    <source>
        <dbReference type="Proteomes" id="UP000695000"/>
    </source>
</evidence>
<keyword evidence="2" id="KW-1185">Reference proteome</keyword>
<dbReference type="RefSeq" id="XP_017768512.1">
    <property type="nucleotide sequence ID" value="XM_017913023.1"/>
</dbReference>
<reference evidence="3" key="1">
    <citation type="submission" date="2025-08" db="UniProtKB">
        <authorList>
            <consortium name="RefSeq"/>
        </authorList>
    </citation>
    <scope>IDENTIFICATION</scope>
    <source>
        <tissue evidence="3">Whole Larva</tissue>
    </source>
</reference>
<dbReference type="Pfam" id="PF06080">
    <property type="entry name" value="DUF938"/>
    <property type="match status" value="1"/>
</dbReference>
<proteinExistence type="inferred from homology"/>
<dbReference type="PANTHER" id="PTHR20974">
    <property type="entry name" value="UPF0585 PROTEIN CG18661"/>
    <property type="match status" value="1"/>
</dbReference>
<dbReference type="GeneID" id="108556768"/>
<dbReference type="PANTHER" id="PTHR20974:SF0">
    <property type="entry name" value="UPF0585 PROTEIN CG18661"/>
    <property type="match status" value="1"/>
</dbReference>
<dbReference type="Gene3D" id="3.40.50.150">
    <property type="entry name" value="Vaccinia Virus protein VP39"/>
    <property type="match status" value="1"/>
</dbReference>
<name>A0ABM1M1R2_NICVS</name>
<evidence type="ECO:0000313" key="3">
    <source>
        <dbReference type="RefSeq" id="XP_017768512.1"/>
    </source>
</evidence>
<evidence type="ECO:0000256" key="1">
    <source>
        <dbReference type="ARBA" id="ARBA00008308"/>
    </source>
</evidence>